<evidence type="ECO:0000313" key="4">
    <source>
        <dbReference type="Proteomes" id="UP000245469"/>
    </source>
</evidence>
<sequence>MTYSWGVFGRTKEPPTPATPSGGPAGPSGSQPGQGKGRPTPTRAEREAANRRPLVPTDRKAASASSKEAMRDERRRVQQGRINGEEKYLTLRDRGPVKRYVRDIVDSRRNLGEYFLPFVLVLLLVQLGVSSTRNNTLFFASYALLYVGLIAVVVDSLFLRRRVRRLVEAKFGAEALVRTGVVGYAVMRALQLRRSRIPKPQVTRGQQIG</sequence>
<keyword evidence="4" id="KW-1185">Reference proteome</keyword>
<proteinExistence type="predicted"/>
<accession>A0A315ZW48</accession>
<evidence type="ECO:0000256" key="1">
    <source>
        <dbReference type="SAM" id="MobiDB-lite"/>
    </source>
</evidence>
<dbReference type="Proteomes" id="UP000245469">
    <property type="component" value="Unassembled WGS sequence"/>
</dbReference>
<gene>
    <name evidence="3" type="ORF">BXY45_12427</name>
</gene>
<evidence type="ECO:0000256" key="2">
    <source>
        <dbReference type="SAM" id="Phobius"/>
    </source>
</evidence>
<comment type="caution">
    <text evidence="3">The sequence shown here is derived from an EMBL/GenBank/DDBJ whole genome shotgun (WGS) entry which is preliminary data.</text>
</comment>
<feature type="transmembrane region" description="Helical" evidence="2">
    <location>
        <begin position="114"/>
        <end position="131"/>
    </location>
</feature>
<organism evidence="3 4">
    <name type="scientific">Quadrisphaera granulorum</name>
    <dbReference type="NCBI Taxonomy" id="317664"/>
    <lineage>
        <taxon>Bacteria</taxon>
        <taxon>Bacillati</taxon>
        <taxon>Actinomycetota</taxon>
        <taxon>Actinomycetes</taxon>
        <taxon>Kineosporiales</taxon>
        <taxon>Kineosporiaceae</taxon>
        <taxon>Quadrisphaera</taxon>
    </lineage>
</organism>
<feature type="compositionally biased region" description="Low complexity" evidence="1">
    <location>
        <begin position="19"/>
        <end position="33"/>
    </location>
</feature>
<dbReference type="OrthoDB" id="5194448at2"/>
<protein>
    <recommendedName>
        <fullName evidence="5">DUF3043 family protein</fullName>
    </recommendedName>
</protein>
<dbReference type="EMBL" id="QGDQ01000024">
    <property type="protein sequence ID" value="PWJ49861.1"/>
    <property type="molecule type" value="Genomic_DNA"/>
</dbReference>
<evidence type="ECO:0008006" key="5">
    <source>
        <dbReference type="Google" id="ProtNLM"/>
    </source>
</evidence>
<evidence type="ECO:0000313" key="3">
    <source>
        <dbReference type="EMBL" id="PWJ49861.1"/>
    </source>
</evidence>
<keyword evidence="2" id="KW-1133">Transmembrane helix</keyword>
<keyword evidence="2" id="KW-0812">Transmembrane</keyword>
<dbReference type="InterPro" id="IPR021403">
    <property type="entry name" value="DUF3043"/>
</dbReference>
<feature type="transmembrane region" description="Helical" evidence="2">
    <location>
        <begin position="137"/>
        <end position="159"/>
    </location>
</feature>
<name>A0A315ZW48_9ACTN</name>
<dbReference type="Pfam" id="PF11241">
    <property type="entry name" value="DUF3043"/>
    <property type="match status" value="1"/>
</dbReference>
<keyword evidence="2" id="KW-0472">Membrane</keyword>
<feature type="region of interest" description="Disordered" evidence="1">
    <location>
        <begin position="1"/>
        <end position="81"/>
    </location>
</feature>
<dbReference type="AlphaFoldDB" id="A0A315ZW48"/>
<reference evidence="3 4" key="1">
    <citation type="submission" date="2018-03" db="EMBL/GenBank/DDBJ databases">
        <title>Genomic Encyclopedia of Archaeal and Bacterial Type Strains, Phase II (KMG-II): from individual species to whole genera.</title>
        <authorList>
            <person name="Goeker M."/>
        </authorList>
    </citation>
    <scope>NUCLEOTIDE SEQUENCE [LARGE SCALE GENOMIC DNA]</scope>
    <source>
        <strain evidence="3 4">DSM 44889</strain>
    </source>
</reference>